<gene>
    <name evidence="4" type="ORF">ACFQGO_08655</name>
</gene>
<reference evidence="5" key="1">
    <citation type="journal article" date="2019" name="Int. J. Syst. Evol. Microbiol.">
        <title>The Global Catalogue of Microorganisms (GCM) 10K type strain sequencing project: providing services to taxonomists for standard genome sequencing and annotation.</title>
        <authorList>
            <consortium name="The Broad Institute Genomics Platform"/>
            <consortium name="The Broad Institute Genome Sequencing Center for Infectious Disease"/>
            <person name="Wu L."/>
            <person name="Ma J."/>
        </authorList>
    </citation>
    <scope>NUCLEOTIDE SEQUENCE [LARGE SCALE GENOMIC DNA]</scope>
    <source>
        <strain evidence="5">JCM 9918</strain>
    </source>
</reference>
<dbReference type="SUPFAM" id="SSF46689">
    <property type="entry name" value="Homeodomain-like"/>
    <property type="match status" value="1"/>
</dbReference>
<organism evidence="4 5">
    <name type="scientific">Streptomyces heilongjiangensis</name>
    <dbReference type="NCBI Taxonomy" id="945052"/>
    <lineage>
        <taxon>Bacteria</taxon>
        <taxon>Bacillati</taxon>
        <taxon>Actinomycetota</taxon>
        <taxon>Actinomycetes</taxon>
        <taxon>Kitasatosporales</taxon>
        <taxon>Streptomycetaceae</taxon>
        <taxon>Streptomyces</taxon>
    </lineage>
</organism>
<proteinExistence type="predicted"/>
<dbReference type="Pfam" id="PF00440">
    <property type="entry name" value="TetR_N"/>
    <property type="match status" value="1"/>
</dbReference>
<dbReference type="SUPFAM" id="SSF48498">
    <property type="entry name" value="Tetracyclin repressor-like, C-terminal domain"/>
    <property type="match status" value="1"/>
</dbReference>
<keyword evidence="5" id="KW-1185">Reference proteome</keyword>
<name>A0ABW1B334_9ACTN</name>
<keyword evidence="1 2" id="KW-0238">DNA-binding</keyword>
<accession>A0ABW1B334</accession>
<evidence type="ECO:0000256" key="2">
    <source>
        <dbReference type="PROSITE-ProRule" id="PRU00335"/>
    </source>
</evidence>
<evidence type="ECO:0000259" key="3">
    <source>
        <dbReference type="PROSITE" id="PS50977"/>
    </source>
</evidence>
<evidence type="ECO:0000313" key="5">
    <source>
        <dbReference type="Proteomes" id="UP001596112"/>
    </source>
</evidence>
<dbReference type="Gene3D" id="1.10.10.60">
    <property type="entry name" value="Homeodomain-like"/>
    <property type="match status" value="1"/>
</dbReference>
<comment type="caution">
    <text evidence="4">The sequence shown here is derived from an EMBL/GenBank/DDBJ whole genome shotgun (WGS) entry which is preliminary data.</text>
</comment>
<dbReference type="RefSeq" id="WP_159766940.1">
    <property type="nucleotide sequence ID" value="NZ_JAQOSL010000002.1"/>
</dbReference>
<dbReference type="EMBL" id="JBHSNZ010000005">
    <property type="protein sequence ID" value="MFC5807579.1"/>
    <property type="molecule type" value="Genomic_DNA"/>
</dbReference>
<dbReference type="Pfam" id="PF17920">
    <property type="entry name" value="TetR_C_16"/>
    <property type="match status" value="1"/>
</dbReference>
<dbReference type="InterPro" id="IPR009057">
    <property type="entry name" value="Homeodomain-like_sf"/>
</dbReference>
<dbReference type="PRINTS" id="PR00455">
    <property type="entry name" value="HTHTETR"/>
</dbReference>
<protein>
    <submittedName>
        <fullName evidence="4">TetR family transcriptional regulator</fullName>
    </submittedName>
</protein>
<evidence type="ECO:0000313" key="4">
    <source>
        <dbReference type="EMBL" id="MFC5807579.1"/>
    </source>
</evidence>
<evidence type="ECO:0000256" key="1">
    <source>
        <dbReference type="ARBA" id="ARBA00023125"/>
    </source>
</evidence>
<dbReference type="InterPro" id="IPR036271">
    <property type="entry name" value="Tet_transcr_reg_TetR-rel_C_sf"/>
</dbReference>
<sequence>MTSGAQSSTTDRRSDRTRAAILRAARERFAAQGYERTTIRAVAADADIDPSMVMRYFGSKAQLFDSALAIDLRLPDLTAVPRTELARTLVRHFLERWEGDPADDALLVLLRSAVTNEHAASRMHEIFATQIAPAISAMLGPELAARRAGLVSAQLLGLGLTRYLLRLPAVTALTHEEIENGLAPAIDAVLGQGPDTSGA</sequence>
<feature type="domain" description="HTH tetR-type" evidence="3">
    <location>
        <begin position="15"/>
        <end position="75"/>
    </location>
</feature>
<dbReference type="Proteomes" id="UP001596112">
    <property type="component" value="Unassembled WGS sequence"/>
</dbReference>
<feature type="DNA-binding region" description="H-T-H motif" evidence="2">
    <location>
        <begin position="38"/>
        <end position="57"/>
    </location>
</feature>
<dbReference type="PANTHER" id="PTHR30055">
    <property type="entry name" value="HTH-TYPE TRANSCRIPTIONAL REGULATOR RUTR"/>
    <property type="match status" value="1"/>
</dbReference>
<dbReference type="InterPro" id="IPR001647">
    <property type="entry name" value="HTH_TetR"/>
</dbReference>
<dbReference type="PANTHER" id="PTHR30055:SF235">
    <property type="entry name" value="TRANSCRIPTIONAL REGULATORY PROTEIN"/>
    <property type="match status" value="1"/>
</dbReference>
<dbReference type="InterPro" id="IPR041678">
    <property type="entry name" value="TetR_C_16"/>
</dbReference>
<dbReference type="PROSITE" id="PS50977">
    <property type="entry name" value="HTH_TETR_2"/>
    <property type="match status" value="1"/>
</dbReference>
<dbReference type="Gene3D" id="1.10.357.10">
    <property type="entry name" value="Tetracycline Repressor, domain 2"/>
    <property type="match status" value="1"/>
</dbReference>
<dbReference type="InterPro" id="IPR050109">
    <property type="entry name" value="HTH-type_TetR-like_transc_reg"/>
</dbReference>